<reference evidence="3" key="1">
    <citation type="journal article" date="2019" name="Int. J. Syst. Evol. Microbiol.">
        <title>The Global Catalogue of Microorganisms (GCM) 10K type strain sequencing project: providing services to taxonomists for standard genome sequencing and annotation.</title>
        <authorList>
            <consortium name="The Broad Institute Genomics Platform"/>
            <consortium name="The Broad Institute Genome Sequencing Center for Infectious Disease"/>
            <person name="Wu L."/>
            <person name="Ma J."/>
        </authorList>
    </citation>
    <scope>NUCLEOTIDE SEQUENCE [LARGE SCALE GENOMIC DNA]</scope>
    <source>
        <strain evidence="3">S1</strain>
    </source>
</reference>
<evidence type="ECO:0000313" key="3">
    <source>
        <dbReference type="Proteomes" id="UP001597282"/>
    </source>
</evidence>
<organism evidence="2 3">
    <name type="scientific">Kroppenstedtia sanguinis</name>
    <dbReference type="NCBI Taxonomy" id="1380684"/>
    <lineage>
        <taxon>Bacteria</taxon>
        <taxon>Bacillati</taxon>
        <taxon>Bacillota</taxon>
        <taxon>Bacilli</taxon>
        <taxon>Bacillales</taxon>
        <taxon>Thermoactinomycetaceae</taxon>
        <taxon>Kroppenstedtia</taxon>
    </lineage>
</organism>
<keyword evidence="1" id="KW-1133">Transmembrane helix</keyword>
<accession>A0ABW4CA56</accession>
<feature type="transmembrane region" description="Helical" evidence="1">
    <location>
        <begin position="29"/>
        <end position="53"/>
    </location>
</feature>
<evidence type="ECO:0000256" key="1">
    <source>
        <dbReference type="SAM" id="Phobius"/>
    </source>
</evidence>
<feature type="transmembrane region" description="Helical" evidence="1">
    <location>
        <begin position="113"/>
        <end position="134"/>
    </location>
</feature>
<sequence>MILLFSFGINLFTAFLTGGKEDVYTGGIVAIYIYMLIAGIVTLMQTFPFVLSFSMRRTDFFLGTTTAVILVSAVTTILLYLLSLLEEMTDAWGLKLHFFYLPYLNDGAPWEQMWIYFVALVHMFFLGFVITSIYKRYDTRILNIFFGALFLLFSASGILATYYGWWGNLFHWVIHHTAFDLSMWAFGATVIYMIVSYLLLRRATV</sequence>
<feature type="transmembrane region" description="Helical" evidence="1">
    <location>
        <begin position="183"/>
        <end position="200"/>
    </location>
</feature>
<feature type="transmembrane region" description="Helical" evidence="1">
    <location>
        <begin position="60"/>
        <end position="82"/>
    </location>
</feature>
<dbReference type="EMBL" id="JBHTNU010000005">
    <property type="protein sequence ID" value="MFD1426645.1"/>
    <property type="molecule type" value="Genomic_DNA"/>
</dbReference>
<evidence type="ECO:0000313" key="2">
    <source>
        <dbReference type="EMBL" id="MFD1426645.1"/>
    </source>
</evidence>
<keyword evidence="3" id="KW-1185">Reference proteome</keyword>
<comment type="caution">
    <text evidence="2">The sequence shown here is derived from an EMBL/GenBank/DDBJ whole genome shotgun (WGS) entry which is preliminary data.</text>
</comment>
<dbReference type="Proteomes" id="UP001597282">
    <property type="component" value="Unassembled WGS sequence"/>
</dbReference>
<name>A0ABW4CA56_9BACL</name>
<feature type="transmembrane region" description="Helical" evidence="1">
    <location>
        <begin position="141"/>
        <end position="163"/>
    </location>
</feature>
<proteinExistence type="predicted"/>
<protein>
    <submittedName>
        <fullName evidence="2">Uncharacterized protein</fullName>
    </submittedName>
</protein>
<gene>
    <name evidence="2" type="ORF">ACFQ4Y_06780</name>
</gene>
<keyword evidence="1" id="KW-0812">Transmembrane</keyword>
<keyword evidence="1" id="KW-0472">Membrane</keyword>